<evidence type="ECO:0000256" key="2">
    <source>
        <dbReference type="ARBA" id="ARBA00022490"/>
    </source>
</evidence>
<dbReference type="OMA" id="VGSHSQF"/>
<dbReference type="InterPro" id="IPR029063">
    <property type="entry name" value="SAM-dependent_MTases_sf"/>
</dbReference>
<feature type="binding site" evidence="10">
    <location>
        <position position="209"/>
    </location>
    <ligand>
        <name>S-adenosyl-L-methionine</name>
        <dbReference type="ChEBI" id="CHEBI:59789"/>
    </ligand>
</feature>
<dbReference type="GO" id="GO:0005634">
    <property type="term" value="C:nucleus"/>
    <property type="evidence" value="ECO:0007669"/>
    <property type="project" value="UniProtKB-SubCell"/>
</dbReference>
<dbReference type="InterPro" id="IPR056744">
    <property type="entry name" value="TRM5/TYW2-like_N"/>
</dbReference>
<evidence type="ECO:0000259" key="12">
    <source>
        <dbReference type="PROSITE" id="PS51684"/>
    </source>
</evidence>
<gene>
    <name evidence="10 13" type="primary">TRM5</name>
    <name evidence="13" type="ORF">A0H81_01532</name>
</gene>
<dbReference type="STRING" id="5627.A0A1C7MT41"/>
<dbReference type="GO" id="GO:0070901">
    <property type="term" value="P:mitochondrial tRNA methylation"/>
    <property type="evidence" value="ECO:0007669"/>
    <property type="project" value="TreeGrafter"/>
</dbReference>
<evidence type="ECO:0000256" key="9">
    <source>
        <dbReference type="ARBA" id="ARBA00047783"/>
    </source>
</evidence>
<evidence type="ECO:0000256" key="11">
    <source>
        <dbReference type="SAM" id="MobiDB-lite"/>
    </source>
</evidence>
<dbReference type="GO" id="GO:0052906">
    <property type="term" value="F:tRNA (guanine(37)-N1)-methyltransferase activity"/>
    <property type="evidence" value="ECO:0007669"/>
    <property type="project" value="UniProtKB-UniRule"/>
</dbReference>
<name>A0A1C7MT41_GRIFR</name>
<evidence type="ECO:0000256" key="3">
    <source>
        <dbReference type="ARBA" id="ARBA00022603"/>
    </source>
</evidence>
<dbReference type="PANTHER" id="PTHR23245">
    <property type="entry name" value="TRNA METHYLTRANSFERASE"/>
    <property type="match status" value="1"/>
</dbReference>
<comment type="subcellular location">
    <subcellularLocation>
        <location evidence="10">Mitochondrion matrix</location>
    </subcellularLocation>
    <subcellularLocation>
        <location evidence="10">Nucleus</location>
    </subcellularLocation>
    <subcellularLocation>
        <location evidence="10">Cytoplasm</location>
    </subcellularLocation>
    <text evidence="10">Predominantly in the mitochondria and in the nucleus.</text>
</comment>
<feature type="binding site" evidence="10">
    <location>
        <begin position="247"/>
        <end position="248"/>
    </location>
    <ligand>
        <name>S-adenosyl-L-methionine</name>
        <dbReference type="ChEBI" id="CHEBI:59789"/>
    </ligand>
</feature>
<comment type="catalytic activity">
    <reaction evidence="9 10">
        <text>guanosine(37) in tRNA + S-adenosyl-L-methionine = N(1)-methylguanosine(37) in tRNA + S-adenosyl-L-homocysteine + H(+)</text>
        <dbReference type="Rhea" id="RHEA:36899"/>
        <dbReference type="Rhea" id="RHEA-COMP:10145"/>
        <dbReference type="Rhea" id="RHEA-COMP:10147"/>
        <dbReference type="ChEBI" id="CHEBI:15378"/>
        <dbReference type="ChEBI" id="CHEBI:57856"/>
        <dbReference type="ChEBI" id="CHEBI:59789"/>
        <dbReference type="ChEBI" id="CHEBI:73542"/>
        <dbReference type="ChEBI" id="CHEBI:74269"/>
        <dbReference type="EC" id="2.1.1.228"/>
    </reaction>
</comment>
<organism evidence="13 14">
    <name type="scientific">Grifola frondosa</name>
    <name type="common">Maitake</name>
    <name type="synonym">Polyporus frondosus</name>
    <dbReference type="NCBI Taxonomy" id="5627"/>
    <lineage>
        <taxon>Eukaryota</taxon>
        <taxon>Fungi</taxon>
        <taxon>Dikarya</taxon>
        <taxon>Basidiomycota</taxon>
        <taxon>Agaricomycotina</taxon>
        <taxon>Agaricomycetes</taxon>
        <taxon>Polyporales</taxon>
        <taxon>Grifolaceae</taxon>
        <taxon>Grifola</taxon>
    </lineage>
</organism>
<keyword evidence="4 10" id="KW-0808">Transferase</keyword>
<feature type="binding site" evidence="10">
    <location>
        <position position="337"/>
    </location>
    <ligand>
        <name>S-adenosyl-L-methionine</name>
        <dbReference type="ChEBI" id="CHEBI:59789"/>
    </ligand>
</feature>
<dbReference type="PROSITE" id="PS51684">
    <property type="entry name" value="SAM_MT_TRM5_TYW2"/>
    <property type="match status" value="1"/>
</dbReference>
<reference evidence="13 14" key="1">
    <citation type="submission" date="2016-03" db="EMBL/GenBank/DDBJ databases">
        <title>Whole genome sequencing of Grifola frondosa 9006-11.</title>
        <authorList>
            <person name="Min B."/>
            <person name="Park H."/>
            <person name="Kim J.-G."/>
            <person name="Cho H."/>
            <person name="Oh Y.-L."/>
            <person name="Kong W.-S."/>
            <person name="Choi I.-G."/>
        </authorList>
    </citation>
    <scope>NUCLEOTIDE SEQUENCE [LARGE SCALE GENOMIC DNA]</scope>
    <source>
        <strain evidence="13 14">9006-11</strain>
    </source>
</reference>
<dbReference type="EMBL" id="LUGG01000001">
    <property type="protein sequence ID" value="OBZ79887.1"/>
    <property type="molecule type" value="Genomic_DNA"/>
</dbReference>
<evidence type="ECO:0000313" key="13">
    <source>
        <dbReference type="EMBL" id="OBZ79887.1"/>
    </source>
</evidence>
<proteinExistence type="inferred from homology"/>
<comment type="function">
    <text evidence="10">Specifically methylates the N1 position of guanosine-37 in various cytoplasmic and mitochondrial tRNAs. Methylation is not dependent on the nature of the nucleoside 5' of the target nucleoside. This is the first step in the biosynthesis of wybutosine (yW), a modified base adjacent to the anticodon of tRNAs and required for accurate decoding.</text>
</comment>
<evidence type="ECO:0000256" key="10">
    <source>
        <dbReference type="HAMAP-Rule" id="MF_03152"/>
    </source>
</evidence>
<keyword evidence="7 10" id="KW-0496">Mitochondrion</keyword>
<keyword evidence="6 10" id="KW-0819">tRNA processing</keyword>
<keyword evidence="8 10" id="KW-0539">Nucleus</keyword>
<accession>A0A1C7MT41</accession>
<keyword evidence="14" id="KW-1185">Reference proteome</keyword>
<dbReference type="SUPFAM" id="SSF53335">
    <property type="entry name" value="S-adenosyl-L-methionine-dependent methyltransferases"/>
    <property type="match status" value="1"/>
</dbReference>
<dbReference type="Pfam" id="PF25133">
    <property type="entry name" value="TYW2_N_2"/>
    <property type="match status" value="1"/>
</dbReference>
<dbReference type="InterPro" id="IPR025792">
    <property type="entry name" value="tRNA_Gua_MeTrfase_euk"/>
</dbReference>
<evidence type="ECO:0000256" key="4">
    <source>
        <dbReference type="ARBA" id="ARBA00022679"/>
    </source>
</evidence>
<dbReference type="Gene3D" id="3.40.50.150">
    <property type="entry name" value="Vaccinia Virus protein VP39"/>
    <property type="match status" value="1"/>
</dbReference>
<sequence length="438" mass="49444">MSREFGTEVVPPIHRVHPCTRSQSSPEKTGALLGAPALRRTLIDVPKVKNVARASDGQRLVLFRFPEQADFSPEALDFLKAQSAELVPFTINLDYDYWTSDEILHSVLPVELADRSPSGFAAVGHIAHLNLNAEYLPYKRLIGQVILDKNPSIRTVVNKLDTIDTQFRVFKMELLAGEPDYVVEHSESACRFKFDFTEVYWNSRLHTEHGRLIEQFNAQDVVADVFAGVGPFAIPAAKKGCGVLANDLNPNSHKYLVHNIEDNKVTKLVRASCEDGRDFIRTVFNRVWDDPLPPVAPPKLSKSQQKEKRRERKTSRPPSPQAPPAPRRKRITQLVMNLPDTAILFLDAFRGVLSPDNAGDRDLCGVYDRSSLPMIHCYCFTRELEPDKAETDIRQRVEEQIGHPIAHEVGLHLVRSVAPNKDMYCISFRLPYEVAYAC</sequence>
<comment type="similarity">
    <text evidence="1">Belongs to the class I-like SAM-binding methyltransferase superfamily. TRM5/TYW2 family.</text>
</comment>
<feature type="domain" description="SAM-dependent methyltransferase TRM5/TYW2-type" evidence="12">
    <location>
        <begin position="120"/>
        <end position="432"/>
    </location>
</feature>
<feature type="binding site" evidence="10">
    <location>
        <begin position="275"/>
        <end position="276"/>
    </location>
    <ligand>
        <name>S-adenosyl-L-methionine</name>
        <dbReference type="ChEBI" id="CHEBI:59789"/>
    </ligand>
</feature>
<comment type="subunit">
    <text evidence="10">Monomer.</text>
</comment>
<feature type="region of interest" description="Disordered" evidence="11">
    <location>
        <begin position="294"/>
        <end position="329"/>
    </location>
</feature>
<evidence type="ECO:0000256" key="5">
    <source>
        <dbReference type="ARBA" id="ARBA00022691"/>
    </source>
</evidence>
<dbReference type="EC" id="2.1.1.228" evidence="10"/>
<dbReference type="FunFam" id="3.30.300.110:FF:000001">
    <property type="entry name" value="tRNA (guanine(37)-N1)-methyltransferase"/>
    <property type="match status" value="1"/>
</dbReference>
<dbReference type="AlphaFoldDB" id="A0A1C7MT41"/>
<dbReference type="InterPro" id="IPR056743">
    <property type="entry name" value="TRM5-TYW2-like_MTfase"/>
</dbReference>
<dbReference type="OrthoDB" id="408788at2759"/>
<evidence type="ECO:0000256" key="8">
    <source>
        <dbReference type="ARBA" id="ARBA00023242"/>
    </source>
</evidence>
<evidence type="ECO:0000256" key="7">
    <source>
        <dbReference type="ARBA" id="ARBA00023128"/>
    </source>
</evidence>
<keyword evidence="5 10" id="KW-0949">S-adenosyl-L-methionine</keyword>
<evidence type="ECO:0000256" key="1">
    <source>
        <dbReference type="ARBA" id="ARBA00009775"/>
    </source>
</evidence>
<comment type="caution">
    <text evidence="13">The sequence shown here is derived from an EMBL/GenBank/DDBJ whole genome shotgun (WGS) entry which is preliminary data.</text>
</comment>
<comment type="similarity">
    <text evidence="10">Belongs to the TRM5 / TYW2 family.</text>
</comment>
<protein>
    <recommendedName>
        <fullName evidence="10">tRNA (guanine(37)-N1)-methyltransferase</fullName>
        <ecNumber evidence="10">2.1.1.228</ecNumber>
    </recommendedName>
    <alternativeName>
        <fullName evidence="10">M1G-methyltransferase</fullName>
    </alternativeName>
    <alternativeName>
        <fullName evidence="10">tRNA [GM37] methyltransferase</fullName>
    </alternativeName>
    <alternativeName>
        <fullName evidence="10">tRNA methyltransferase 5</fullName>
    </alternativeName>
</protein>
<keyword evidence="3 10" id="KW-0489">Methyltransferase</keyword>
<dbReference type="HAMAP" id="MF_03152">
    <property type="entry name" value="TRM5"/>
    <property type="match status" value="1"/>
</dbReference>
<dbReference type="Pfam" id="PF02475">
    <property type="entry name" value="TRM5-TYW2_MTfase"/>
    <property type="match status" value="1"/>
</dbReference>
<evidence type="ECO:0000313" key="14">
    <source>
        <dbReference type="Proteomes" id="UP000092993"/>
    </source>
</evidence>
<evidence type="ECO:0000256" key="6">
    <source>
        <dbReference type="ARBA" id="ARBA00022694"/>
    </source>
</evidence>
<dbReference type="InterPro" id="IPR030382">
    <property type="entry name" value="MeTrfase_TRM5/TYW2"/>
</dbReference>
<dbReference type="Gene3D" id="3.30.300.110">
    <property type="entry name" value="Met-10+ protein-like domains"/>
    <property type="match status" value="1"/>
</dbReference>
<dbReference type="PANTHER" id="PTHR23245:SF36">
    <property type="entry name" value="TRNA (GUANINE(37)-N1)-METHYLTRANSFERASE"/>
    <property type="match status" value="1"/>
</dbReference>
<dbReference type="Proteomes" id="UP000092993">
    <property type="component" value="Unassembled WGS sequence"/>
</dbReference>
<keyword evidence="2 10" id="KW-0963">Cytoplasm</keyword>
<dbReference type="GO" id="GO:0005759">
    <property type="term" value="C:mitochondrial matrix"/>
    <property type="evidence" value="ECO:0007669"/>
    <property type="project" value="UniProtKB-SubCell"/>
</dbReference>
<dbReference type="GO" id="GO:0002939">
    <property type="term" value="P:tRNA N1-guanine methylation"/>
    <property type="evidence" value="ECO:0007669"/>
    <property type="project" value="TreeGrafter"/>
</dbReference>